<gene>
    <name evidence="2" type="ORF">LCGC14_1622580</name>
</gene>
<accession>A0A0F9I596</accession>
<dbReference type="Pfam" id="PF04972">
    <property type="entry name" value="BON"/>
    <property type="match status" value="1"/>
</dbReference>
<dbReference type="Gene3D" id="3.30.1340.30">
    <property type="match status" value="1"/>
</dbReference>
<protein>
    <recommendedName>
        <fullName evidence="1">BON domain-containing protein</fullName>
    </recommendedName>
</protein>
<dbReference type="InterPro" id="IPR007055">
    <property type="entry name" value="BON_dom"/>
</dbReference>
<feature type="domain" description="BON" evidence="1">
    <location>
        <begin position="88"/>
        <end position="157"/>
    </location>
</feature>
<reference evidence="2" key="1">
    <citation type="journal article" date="2015" name="Nature">
        <title>Complex archaea that bridge the gap between prokaryotes and eukaryotes.</title>
        <authorList>
            <person name="Spang A."/>
            <person name="Saw J.H."/>
            <person name="Jorgensen S.L."/>
            <person name="Zaremba-Niedzwiedzka K."/>
            <person name="Martijn J."/>
            <person name="Lind A.E."/>
            <person name="van Eijk R."/>
            <person name="Schleper C."/>
            <person name="Guy L."/>
            <person name="Ettema T.J."/>
        </authorList>
    </citation>
    <scope>NUCLEOTIDE SEQUENCE</scope>
</reference>
<sequence length="157" mass="17492">MTGKKRSTSLSQLLTAFFAGAVAGVLFSPKSGHGTRQWLKDQSAHLSSQSSKMMRDSQNKLKFRAGEAEGLAHKIKDMFIPEKDKYVDDDLIEQRVRTAIGEHSSTSHLPRINVNSEKGTVTLRGPVKKYKDKESLEKVTLRVPDVVEVINRTRLAA</sequence>
<organism evidence="2">
    <name type="scientific">marine sediment metagenome</name>
    <dbReference type="NCBI Taxonomy" id="412755"/>
    <lineage>
        <taxon>unclassified sequences</taxon>
        <taxon>metagenomes</taxon>
        <taxon>ecological metagenomes</taxon>
    </lineage>
</organism>
<proteinExistence type="predicted"/>
<dbReference type="PROSITE" id="PS50914">
    <property type="entry name" value="BON"/>
    <property type="match status" value="1"/>
</dbReference>
<evidence type="ECO:0000313" key="2">
    <source>
        <dbReference type="EMBL" id="KKM22707.1"/>
    </source>
</evidence>
<evidence type="ECO:0000259" key="1">
    <source>
        <dbReference type="PROSITE" id="PS50914"/>
    </source>
</evidence>
<dbReference type="EMBL" id="LAZR01013278">
    <property type="protein sequence ID" value="KKM22707.1"/>
    <property type="molecule type" value="Genomic_DNA"/>
</dbReference>
<comment type="caution">
    <text evidence="2">The sequence shown here is derived from an EMBL/GenBank/DDBJ whole genome shotgun (WGS) entry which is preliminary data.</text>
</comment>
<dbReference type="AlphaFoldDB" id="A0A0F9I596"/>
<name>A0A0F9I596_9ZZZZ</name>